<dbReference type="NCBIfam" id="NF047864">
    <property type="entry name" value="CBU_0592_membra"/>
    <property type="match status" value="1"/>
</dbReference>
<keyword evidence="1" id="KW-0472">Membrane</keyword>
<sequence>MRPVNDVVDVLIAVGGWIGAAEFLLAYLLVSNGRLAGDSLRYQALNLSASVLLLVNCAHTGAWPSAVANVFYLLVGANILLTVKRAYIAQLAHARVQAVSVWRQDRRQRRTALATASLPQN</sequence>
<comment type="caution">
    <text evidence="3">The sequence shown here is derived from an EMBL/GenBank/DDBJ whole genome shotgun (WGS) entry which is preliminary data.</text>
</comment>
<accession>A0ABY1VKU4</accession>
<proteinExistence type="predicted"/>
<protein>
    <recommendedName>
        <fullName evidence="2">CBU-0592-like domain-containing protein</fullName>
    </recommendedName>
</protein>
<name>A0ABY1VKU4_9ACTO</name>
<keyword evidence="1" id="KW-1133">Transmembrane helix</keyword>
<gene>
    <name evidence="3" type="ORF">NCTC11535_00379</name>
</gene>
<feature type="transmembrane region" description="Helical" evidence="1">
    <location>
        <begin position="69"/>
        <end position="87"/>
    </location>
</feature>
<keyword evidence="1" id="KW-0812">Transmembrane</keyword>
<dbReference type="EMBL" id="UAPQ01000001">
    <property type="protein sequence ID" value="SPT52726.1"/>
    <property type="molecule type" value="Genomic_DNA"/>
</dbReference>
<feature type="transmembrane region" description="Helical" evidence="1">
    <location>
        <begin position="12"/>
        <end position="30"/>
    </location>
</feature>
<evidence type="ECO:0000313" key="3">
    <source>
        <dbReference type="EMBL" id="SPT52726.1"/>
    </source>
</evidence>
<dbReference type="Proteomes" id="UP000250006">
    <property type="component" value="Unassembled WGS sequence"/>
</dbReference>
<evidence type="ECO:0000256" key="1">
    <source>
        <dbReference type="SAM" id="Phobius"/>
    </source>
</evidence>
<organism evidence="3 4">
    <name type="scientific">Actinomyces bovis</name>
    <dbReference type="NCBI Taxonomy" id="1658"/>
    <lineage>
        <taxon>Bacteria</taxon>
        <taxon>Bacillati</taxon>
        <taxon>Actinomycetota</taxon>
        <taxon>Actinomycetes</taxon>
        <taxon>Actinomycetales</taxon>
        <taxon>Actinomycetaceae</taxon>
        <taxon>Actinomyces</taxon>
    </lineage>
</organism>
<evidence type="ECO:0000313" key="4">
    <source>
        <dbReference type="Proteomes" id="UP000250006"/>
    </source>
</evidence>
<dbReference type="Pfam" id="PF26604">
    <property type="entry name" value="CBU_0592"/>
    <property type="match status" value="1"/>
</dbReference>
<feature type="domain" description="CBU-0592-like" evidence="2">
    <location>
        <begin position="14"/>
        <end position="81"/>
    </location>
</feature>
<dbReference type="InterPro" id="IPR058058">
    <property type="entry name" value="CBU_0592-like"/>
</dbReference>
<reference evidence="3 4" key="1">
    <citation type="submission" date="2018-06" db="EMBL/GenBank/DDBJ databases">
        <authorList>
            <consortium name="Pathogen Informatics"/>
            <person name="Doyle S."/>
        </authorList>
    </citation>
    <scope>NUCLEOTIDE SEQUENCE [LARGE SCALE GENOMIC DNA]</scope>
    <source>
        <strain evidence="3 4">NCTC11535</strain>
    </source>
</reference>
<keyword evidence="4" id="KW-1185">Reference proteome</keyword>
<evidence type="ECO:0000259" key="2">
    <source>
        <dbReference type="Pfam" id="PF26604"/>
    </source>
</evidence>